<dbReference type="OrthoDB" id="122018at2759"/>
<dbReference type="PANTHER" id="PTHR31513:SF2">
    <property type="entry name" value="MRAZ"/>
    <property type="match status" value="1"/>
</dbReference>
<sequence length="1190" mass="136543">MLIIILLFQYCKSLDIDCQNSSTINVDQQTYNYNSYCIPPTSLELNCQSQDNYVELNVDSSQIWNLNNFTTNCHSVKINTSTINIGNINSNQKKAGFIENKYIIIIASKDFSFIPNTQMNMKNYLLAFFLNSTQNYAIMGLNVISNKILFVFNNSVTFESSQFQLITSTCTNNVNILPGMISIFNVNFESIEDYLLHNQFIYLQQPTRFTAFFQVSNYTFFVYTNSYLQLSSTSVKASQIGILNNGTIILQNSNLSTSQSGCYINQGNARGPEFINYNQKCFANGGSNSGYGGIGLNASNSYLGDCIFLTNSTRFMFDLYPYGYLITNLYQGSGGSSVNLLEIVKDFGEDYAQNFQYGFGGGSIFLYANSSINLEQSILSADGSPGYVDNATNNSIGGGAGGSIKIYSTQLISDETSLISLQGGDSDQNSLVGEGGGGVVQFKCLTSPLSPFQYSNLNSYCSNSKFLGTIKNGPGVRNQRLSAGLLGQNGSLVEPLCSPGFKVENFSCVPCHNTSKQQFYSLWWSSQCVPCPYTFGKFSQNNTFCNQAHVCQTSDCCIEDFKILRNTGIQLVVFMMLIIMGYILRRQYKKKDSTTEKNFNFENATKEIIADKIITESLQETDQFVLGDLMYHAHRIPVIGNNTFLNPWFLHSEPPVEIDKAVNKEEYEKFAKNFNELASWSKTNYIILNILAILYYPLYWGWQTKIKKDKYKLLSALLNKNEIPKFWKQSSDQTYGRFKMTKSADYSLLYIDIFNYKNCDLKYIYLTCPFIIYLSGEGNYLRPFYLCESDQFLVSLFFAVNQTKNSIQNRQNILTNLVCKDEREENSKEIRRFLKKFNKVAMTLDFGALDKSFISNFKRLFDLLEKWNNQFFQNHNVKLQLLVAQFPFDSQHQSSTITLIEMKQESQFKEFMRELHKNVIFQKLQDVKFGVFIFNTEQDPAEVDQQLKNQKLSFNDIEDFSIRNIEYNYDDEDVIDVELLREQFLSKSTEKDHQQVGHTKHQFKQITKKQSQRPNSFSKTYYLIIRIFDYIRFQSFSHKRTFLDKYTLIIMICILILLDNFLLQSILSLIIGKYNQLKSPDDQQEADIMSLQLILFPYPLTIILSNLFESIWIPSQSYGILKLYLIFNAMATFQYFVSLLIFVCHPKSQICIQDALTFLSFLIKITLNQLSERLIPMSTKLNQLSNEKQI</sequence>
<keyword evidence="3" id="KW-1185">Reference proteome</keyword>
<keyword evidence="1" id="KW-1133">Transmembrane helix</keyword>
<reference evidence="2" key="1">
    <citation type="submission" date="2021-01" db="EMBL/GenBank/DDBJ databases">
        <authorList>
            <consortium name="Genoscope - CEA"/>
            <person name="William W."/>
        </authorList>
    </citation>
    <scope>NUCLEOTIDE SEQUENCE</scope>
</reference>
<dbReference type="OMA" id="RNIEYNY"/>
<comment type="caution">
    <text evidence="2">The sequence shown here is derived from an EMBL/GenBank/DDBJ whole genome shotgun (WGS) entry which is preliminary data.</text>
</comment>
<evidence type="ECO:0000256" key="1">
    <source>
        <dbReference type="SAM" id="Phobius"/>
    </source>
</evidence>
<evidence type="ECO:0000313" key="2">
    <source>
        <dbReference type="EMBL" id="CAD8192851.1"/>
    </source>
</evidence>
<name>A0A8S1WW50_PAROT</name>
<organism evidence="2 3">
    <name type="scientific">Paramecium octaurelia</name>
    <dbReference type="NCBI Taxonomy" id="43137"/>
    <lineage>
        <taxon>Eukaryota</taxon>
        <taxon>Sar</taxon>
        <taxon>Alveolata</taxon>
        <taxon>Ciliophora</taxon>
        <taxon>Intramacronucleata</taxon>
        <taxon>Oligohymenophorea</taxon>
        <taxon>Peniculida</taxon>
        <taxon>Parameciidae</taxon>
        <taxon>Paramecium</taxon>
    </lineage>
</organism>
<feature type="transmembrane region" description="Helical" evidence="1">
    <location>
        <begin position="685"/>
        <end position="702"/>
    </location>
</feature>
<dbReference type="EMBL" id="CAJJDP010000103">
    <property type="protein sequence ID" value="CAD8192851.1"/>
    <property type="molecule type" value="Genomic_DNA"/>
</dbReference>
<proteinExistence type="predicted"/>
<gene>
    <name evidence="2" type="ORF">POCTA_138.1.T1030066</name>
</gene>
<feature type="transmembrane region" description="Helical" evidence="1">
    <location>
        <begin position="1046"/>
        <end position="1072"/>
    </location>
</feature>
<dbReference type="AlphaFoldDB" id="A0A8S1WW50"/>
<dbReference type="Proteomes" id="UP000683925">
    <property type="component" value="Unassembled WGS sequence"/>
</dbReference>
<feature type="transmembrane region" description="Helical" evidence="1">
    <location>
        <begin position="1125"/>
        <end position="1144"/>
    </location>
</feature>
<dbReference type="PANTHER" id="PTHR31513">
    <property type="entry name" value="EPHRIN TYPE-B RECEPTOR"/>
    <property type="match status" value="1"/>
</dbReference>
<accession>A0A8S1WW50</accession>
<feature type="transmembrane region" description="Helical" evidence="1">
    <location>
        <begin position="563"/>
        <end position="584"/>
    </location>
</feature>
<keyword evidence="1" id="KW-0472">Membrane</keyword>
<evidence type="ECO:0008006" key="4">
    <source>
        <dbReference type="Google" id="ProtNLM"/>
    </source>
</evidence>
<feature type="transmembrane region" description="Helical" evidence="1">
    <location>
        <begin position="1093"/>
        <end position="1113"/>
    </location>
</feature>
<evidence type="ECO:0000313" key="3">
    <source>
        <dbReference type="Proteomes" id="UP000683925"/>
    </source>
</evidence>
<protein>
    <recommendedName>
        <fullName evidence="4">Transmembrane protein</fullName>
    </recommendedName>
</protein>
<keyword evidence="1" id="KW-0812">Transmembrane</keyword>